<organism evidence="2">
    <name type="scientific">marine metagenome</name>
    <dbReference type="NCBI Taxonomy" id="408172"/>
    <lineage>
        <taxon>unclassified sequences</taxon>
        <taxon>metagenomes</taxon>
        <taxon>ecological metagenomes</taxon>
    </lineage>
</organism>
<name>A0A381UI00_9ZZZZ</name>
<proteinExistence type="predicted"/>
<dbReference type="EMBL" id="UINC01006346">
    <property type="protein sequence ID" value="SVA26977.1"/>
    <property type="molecule type" value="Genomic_DNA"/>
</dbReference>
<accession>A0A381UI00</accession>
<dbReference type="AlphaFoldDB" id="A0A381UI00"/>
<keyword evidence="1" id="KW-0175">Coiled coil</keyword>
<evidence type="ECO:0000256" key="1">
    <source>
        <dbReference type="SAM" id="Coils"/>
    </source>
</evidence>
<gene>
    <name evidence="2" type="ORF">METZ01_LOCUS79831</name>
</gene>
<reference evidence="2" key="1">
    <citation type="submission" date="2018-05" db="EMBL/GenBank/DDBJ databases">
        <authorList>
            <person name="Lanie J.A."/>
            <person name="Ng W.-L."/>
            <person name="Kazmierczak K.M."/>
            <person name="Andrzejewski T.M."/>
            <person name="Davidsen T.M."/>
            <person name="Wayne K.J."/>
            <person name="Tettelin H."/>
            <person name="Glass J.I."/>
            <person name="Rusch D."/>
            <person name="Podicherti R."/>
            <person name="Tsui H.-C.T."/>
            <person name="Winkler M.E."/>
        </authorList>
    </citation>
    <scope>NUCLEOTIDE SEQUENCE</scope>
</reference>
<protein>
    <recommendedName>
        <fullName evidence="3">Peptidase S74 domain-containing protein</fullName>
    </recommendedName>
</protein>
<evidence type="ECO:0000313" key="2">
    <source>
        <dbReference type="EMBL" id="SVA26977.1"/>
    </source>
</evidence>
<feature type="coiled-coil region" evidence="1">
    <location>
        <begin position="691"/>
        <end position="718"/>
    </location>
</feature>
<evidence type="ECO:0008006" key="3">
    <source>
        <dbReference type="Google" id="ProtNLM"/>
    </source>
</evidence>
<sequence length="722" mass="78352">MPQKIFDCTMSCNIMNFNHGFVDQLTIDSNIEGKEDWPNNINPSDMVPPLVIKSTKMVSNLNVEYFNGYTSDDFLKLKNNNLGIGIENPIERLEINGGIRLSNSNSETDGIIRWTGTDFEGRKLGKWVSLTETNANTLTNYITQEEKISLSNATWHIVPRTLVKRDSNGNIAAGIIKSSLLGIVLEPKQPHITSLGTLETLSIGDINISKSTIRFGNGHQIAIVNNDFKFIKSYTSRNENGEMIAGYKEIALDDCLNLGNTISQNSGNIGIGISQPSEKLHINGGILIGTSKSTINGTIRWTGSDFEGRKSDGWISLTQVNNLSNTNNLTVMSSDHNTIIKNTNTINFDKNTGFIITNSNIGETKISMGCSWKDIIVPGQQSLVPIFKESLKLIAGKGILIKTDQNSMPKSLTISSNIATITPLIGITTEINTFLGKNAGINTTAPNNVIIGVNSGYSNTTGFENVFIGKSAGYSNTDKMLNTFIGCLAGYSNKTSQQCTYIGAGAGQYTDAQYNTFIGASAGQYISEGERNVYIGMKSGRGNSENKGTGNKNTFVGGYNGFNMTTAFENALLGYASGYSLTEGNQNVLVGNKSGYKLEDGTQNIFIGTNSGDNVKSGKRNIMIGNKSGHYLGETSDKLIIASGPNENDVLVIGDFDKKIMYFPGKVGINTNKPIYELDVYGDINFTGNLLLNGEKIISKLENEISELKEKINIILSKLNNL</sequence>